<keyword evidence="11" id="KW-1185">Reference proteome</keyword>
<evidence type="ECO:0000256" key="4">
    <source>
        <dbReference type="ARBA" id="ARBA00022679"/>
    </source>
</evidence>
<dbReference type="KEGG" id="mrub:DEO27_004200"/>
<evidence type="ECO:0000313" key="10">
    <source>
        <dbReference type="EMBL" id="QEM09249.1"/>
    </source>
</evidence>
<dbReference type="Pfam" id="PF13231">
    <property type="entry name" value="PMT_2"/>
    <property type="match status" value="1"/>
</dbReference>
<comment type="subcellular location">
    <subcellularLocation>
        <location evidence="1">Cell membrane</location>
        <topology evidence="1">Multi-pass membrane protein</topology>
    </subcellularLocation>
</comment>
<feature type="transmembrane region" description="Helical" evidence="8">
    <location>
        <begin position="293"/>
        <end position="315"/>
    </location>
</feature>
<evidence type="ECO:0000256" key="7">
    <source>
        <dbReference type="ARBA" id="ARBA00023136"/>
    </source>
</evidence>
<dbReference type="GO" id="GO:0016763">
    <property type="term" value="F:pentosyltransferase activity"/>
    <property type="evidence" value="ECO:0007669"/>
    <property type="project" value="TreeGrafter"/>
</dbReference>
<dbReference type="PANTHER" id="PTHR33908:SF11">
    <property type="entry name" value="MEMBRANE PROTEIN"/>
    <property type="match status" value="1"/>
</dbReference>
<dbReference type="RefSeq" id="WP_112575171.1">
    <property type="nucleotide sequence ID" value="NZ_CP043450.1"/>
</dbReference>
<feature type="transmembrane region" description="Helical" evidence="8">
    <location>
        <begin position="211"/>
        <end position="233"/>
    </location>
</feature>
<gene>
    <name evidence="10" type="ORF">DEO27_004200</name>
</gene>
<keyword evidence="6 8" id="KW-1133">Transmembrane helix</keyword>
<keyword evidence="3" id="KW-0328">Glycosyltransferase</keyword>
<dbReference type="Proteomes" id="UP000251402">
    <property type="component" value="Chromosome"/>
</dbReference>
<keyword evidence="5 8" id="KW-0812">Transmembrane</keyword>
<reference evidence="10" key="1">
    <citation type="submission" date="2019-08" db="EMBL/GenBank/DDBJ databases">
        <title>Comparative genome analysis confer to the adaptation heavy metal polluted environment.</title>
        <authorList>
            <person name="Li Y."/>
        </authorList>
    </citation>
    <scope>NUCLEOTIDE SEQUENCE [LARGE SCALE GENOMIC DNA]</scope>
    <source>
        <strain evidence="10">P1</strain>
    </source>
</reference>
<sequence length="498" mass="56397">MKNAKNMSSNSWDGVFAFLQQPLFIIGVICVLQLCITLLSNGFVLSFDESIWHYIGRNWLRHGMVPYTGGIDNKSPLIFLVYGVSDLLFGPNYWFPRLIGTFCEMTGLYFVFKIADTVSGRFAGVLSIPIYGLSLLWHATGGKYVDFTETFEVMFLIIAVYRSLSATDFKGWFVAGLWAGIALDFRITAAFGILAILLAGLQQKRSVGHQLGLIAGVITAVIMLLIFCLFTGIKISEFWTYGFADNFGAGSATAHTLAYKLENFLEKFVYSPIAILYPFLIAYVFLKRKADLLIWWWALSFAAVSLVGIFDVVHLKDVLPALALSNAIAISQLSQRYGIRLYLVVILLFVILFPSLSEPVQNIRILTGQTTVKPVYGQEPYINPGEGDRKLLAAWVKQHTKATDLVLVHSYGTQIQCYSERLSPSAYFSINRTPLAKKRFYEDLNKNKPELILIPMFAEYQQLVDADQRQFVAKLVQQRYFLDTTIYNYKIYRLNRKQ</sequence>
<organism evidence="10 11">
    <name type="scientific">Mucilaginibacter rubeus</name>
    <dbReference type="NCBI Taxonomy" id="2027860"/>
    <lineage>
        <taxon>Bacteria</taxon>
        <taxon>Pseudomonadati</taxon>
        <taxon>Bacteroidota</taxon>
        <taxon>Sphingobacteriia</taxon>
        <taxon>Sphingobacteriales</taxon>
        <taxon>Sphingobacteriaceae</taxon>
        <taxon>Mucilaginibacter</taxon>
    </lineage>
</organism>
<feature type="transmembrane region" description="Helical" evidence="8">
    <location>
        <begin position="339"/>
        <end position="356"/>
    </location>
</feature>
<evidence type="ECO:0000256" key="2">
    <source>
        <dbReference type="ARBA" id="ARBA00022475"/>
    </source>
</evidence>
<evidence type="ECO:0000256" key="8">
    <source>
        <dbReference type="SAM" id="Phobius"/>
    </source>
</evidence>
<accession>A0A5C1HUJ4</accession>
<dbReference type="GO" id="GO:0009103">
    <property type="term" value="P:lipopolysaccharide biosynthetic process"/>
    <property type="evidence" value="ECO:0007669"/>
    <property type="project" value="UniProtKB-ARBA"/>
</dbReference>
<evidence type="ECO:0000313" key="11">
    <source>
        <dbReference type="Proteomes" id="UP000251402"/>
    </source>
</evidence>
<feature type="domain" description="Glycosyltransferase RgtA/B/C/D-like" evidence="9">
    <location>
        <begin position="74"/>
        <end position="224"/>
    </location>
</feature>
<feature type="transmembrane region" description="Helical" evidence="8">
    <location>
        <begin position="94"/>
        <end position="112"/>
    </location>
</feature>
<feature type="transmembrane region" description="Helical" evidence="8">
    <location>
        <begin position="268"/>
        <end position="286"/>
    </location>
</feature>
<keyword evidence="4" id="KW-0808">Transferase</keyword>
<evidence type="ECO:0000256" key="3">
    <source>
        <dbReference type="ARBA" id="ARBA00022676"/>
    </source>
</evidence>
<evidence type="ECO:0000259" key="9">
    <source>
        <dbReference type="Pfam" id="PF13231"/>
    </source>
</evidence>
<dbReference type="OrthoDB" id="791117at2"/>
<dbReference type="AlphaFoldDB" id="A0A5C1HUJ4"/>
<keyword evidence="2" id="KW-1003">Cell membrane</keyword>
<proteinExistence type="predicted"/>
<dbReference type="PANTHER" id="PTHR33908">
    <property type="entry name" value="MANNOSYLTRANSFERASE YKCB-RELATED"/>
    <property type="match status" value="1"/>
</dbReference>
<evidence type="ECO:0000256" key="5">
    <source>
        <dbReference type="ARBA" id="ARBA00022692"/>
    </source>
</evidence>
<keyword evidence="7 8" id="KW-0472">Membrane</keyword>
<feature type="transmembrane region" description="Helical" evidence="8">
    <location>
        <begin position="176"/>
        <end position="199"/>
    </location>
</feature>
<evidence type="ECO:0000256" key="1">
    <source>
        <dbReference type="ARBA" id="ARBA00004651"/>
    </source>
</evidence>
<name>A0A5C1HUJ4_9SPHI</name>
<feature type="transmembrane region" description="Helical" evidence="8">
    <location>
        <begin position="23"/>
        <end position="47"/>
    </location>
</feature>
<dbReference type="GO" id="GO:0005886">
    <property type="term" value="C:plasma membrane"/>
    <property type="evidence" value="ECO:0007669"/>
    <property type="project" value="UniProtKB-SubCell"/>
</dbReference>
<protein>
    <submittedName>
        <fullName evidence="10">Glycosyltransferase family 39 protein</fullName>
    </submittedName>
</protein>
<dbReference type="InterPro" id="IPR050297">
    <property type="entry name" value="LipidA_mod_glycosyltrf_83"/>
</dbReference>
<dbReference type="InterPro" id="IPR038731">
    <property type="entry name" value="RgtA/B/C-like"/>
</dbReference>
<feature type="transmembrane region" description="Helical" evidence="8">
    <location>
        <begin position="118"/>
        <end position="137"/>
    </location>
</feature>
<evidence type="ECO:0000256" key="6">
    <source>
        <dbReference type="ARBA" id="ARBA00022989"/>
    </source>
</evidence>
<dbReference type="EMBL" id="CP043450">
    <property type="protein sequence ID" value="QEM09249.1"/>
    <property type="molecule type" value="Genomic_DNA"/>
</dbReference>